<sequence length="78" mass="8986">MCKIRFSAFKRQKSWIASFLPQGGPLWGLGWLKENHPRFAAVFSFAKPCEKRQSKGRRPIKSGKHIPMGLFILKNLKT</sequence>
<comment type="caution">
    <text evidence="1">The sequence shown here is derived from an EMBL/GenBank/DDBJ whole genome shotgun (WGS) entry which is preliminary data.</text>
</comment>
<proteinExistence type="predicted"/>
<reference evidence="1 2" key="1">
    <citation type="submission" date="2018-08" db="EMBL/GenBank/DDBJ databases">
        <title>A genome reference for cultivated species of the human gut microbiota.</title>
        <authorList>
            <person name="Zou Y."/>
            <person name="Xue W."/>
            <person name="Luo G."/>
        </authorList>
    </citation>
    <scope>NUCLEOTIDE SEQUENCE [LARGE SCALE GENOMIC DNA]</scope>
    <source>
        <strain evidence="1 2">AF14-8</strain>
    </source>
</reference>
<evidence type="ECO:0000313" key="1">
    <source>
        <dbReference type="EMBL" id="RGV09929.1"/>
    </source>
</evidence>
<accession>A0A412VNX0</accession>
<name>A0A412VNX0_PHOVU</name>
<evidence type="ECO:0000313" key="2">
    <source>
        <dbReference type="Proteomes" id="UP000285379"/>
    </source>
</evidence>
<dbReference type="AlphaFoldDB" id="A0A412VNX0"/>
<dbReference type="EMBL" id="QRYT01000019">
    <property type="protein sequence ID" value="RGV09929.1"/>
    <property type="molecule type" value="Genomic_DNA"/>
</dbReference>
<organism evidence="1 2">
    <name type="scientific">Phocaeicola vulgatus</name>
    <name type="common">Bacteroides vulgatus</name>
    <dbReference type="NCBI Taxonomy" id="821"/>
    <lineage>
        <taxon>Bacteria</taxon>
        <taxon>Pseudomonadati</taxon>
        <taxon>Bacteroidota</taxon>
        <taxon>Bacteroidia</taxon>
        <taxon>Bacteroidales</taxon>
        <taxon>Bacteroidaceae</taxon>
        <taxon>Phocaeicola</taxon>
    </lineage>
</organism>
<protein>
    <submittedName>
        <fullName evidence="1">Uncharacterized protein</fullName>
    </submittedName>
</protein>
<gene>
    <name evidence="1" type="ORF">DWW27_09530</name>
</gene>
<dbReference type="Proteomes" id="UP000285379">
    <property type="component" value="Unassembled WGS sequence"/>
</dbReference>